<name>A0A238Y476_HALEZ</name>
<protein>
    <submittedName>
        <fullName evidence="1">Uncharacterized protein</fullName>
    </submittedName>
</protein>
<reference evidence="1 2" key="1">
    <citation type="submission" date="2017-06" db="EMBL/GenBank/DDBJ databases">
        <authorList>
            <person name="Kim H.J."/>
            <person name="Triplett B.A."/>
        </authorList>
    </citation>
    <scope>NUCLEOTIDE SEQUENCE [LARGE SCALE GENOMIC DNA]</scope>
    <source>
        <strain evidence="1 2">DSM 19316</strain>
    </source>
</reference>
<gene>
    <name evidence="1" type="ORF">SAMN06266787_10839</name>
</gene>
<proteinExistence type="predicted"/>
<sequence length="78" mass="8898">MPNSRRPIAPAEEDVLDHLEAYLEELGESDLLTRALLCSTLLISESRFDGVFERFSSRFAVEFSSELERSEILCEAIF</sequence>
<evidence type="ECO:0000313" key="2">
    <source>
        <dbReference type="Proteomes" id="UP000198297"/>
    </source>
</evidence>
<evidence type="ECO:0000313" key="1">
    <source>
        <dbReference type="EMBL" id="SNR65628.1"/>
    </source>
</evidence>
<accession>A0A238Y476</accession>
<dbReference type="AlphaFoldDB" id="A0A238Y476"/>
<organism evidence="1 2">
    <name type="scientific">Halorubrum ezzemoulense</name>
    <name type="common">Halorubrum chaoviator</name>
    <dbReference type="NCBI Taxonomy" id="337243"/>
    <lineage>
        <taxon>Archaea</taxon>
        <taxon>Methanobacteriati</taxon>
        <taxon>Methanobacteriota</taxon>
        <taxon>Stenosarchaea group</taxon>
        <taxon>Halobacteria</taxon>
        <taxon>Halobacteriales</taxon>
        <taxon>Haloferacaceae</taxon>
        <taxon>Halorubrum</taxon>
    </lineage>
</organism>
<dbReference type="EMBL" id="FZNK01000008">
    <property type="protein sequence ID" value="SNR65628.1"/>
    <property type="molecule type" value="Genomic_DNA"/>
</dbReference>
<dbReference type="Proteomes" id="UP000198297">
    <property type="component" value="Unassembled WGS sequence"/>
</dbReference>